<evidence type="ECO:0000313" key="5">
    <source>
        <dbReference type="EMBL" id="HJE39942.1"/>
    </source>
</evidence>
<keyword evidence="3" id="KW-0808">Transferase</keyword>
<comment type="caution">
    <text evidence="5">The sequence shown here is derived from an EMBL/GenBank/DDBJ whole genome shotgun (WGS) entry which is preliminary data.</text>
</comment>
<evidence type="ECO:0000256" key="2">
    <source>
        <dbReference type="ARBA" id="ARBA00022676"/>
    </source>
</evidence>
<dbReference type="InterPro" id="IPR029044">
    <property type="entry name" value="Nucleotide-diphossugar_trans"/>
</dbReference>
<protein>
    <submittedName>
        <fullName evidence="5">Glycosyltransferase family 2 protein</fullName>
    </submittedName>
</protein>
<evidence type="ECO:0000256" key="3">
    <source>
        <dbReference type="ARBA" id="ARBA00022679"/>
    </source>
</evidence>
<keyword evidence="2" id="KW-0328">Glycosyltransferase</keyword>
<feature type="domain" description="Glycosyltransferase 2-like" evidence="4">
    <location>
        <begin position="4"/>
        <end position="188"/>
    </location>
</feature>
<dbReference type="Proteomes" id="UP000711407">
    <property type="component" value="Unassembled WGS sequence"/>
</dbReference>
<dbReference type="InterPro" id="IPR001173">
    <property type="entry name" value="Glyco_trans_2-like"/>
</dbReference>
<evidence type="ECO:0000313" key="6">
    <source>
        <dbReference type="Proteomes" id="UP000711407"/>
    </source>
</evidence>
<reference evidence="5" key="2">
    <citation type="submission" date="2021-09" db="EMBL/GenBank/DDBJ databases">
        <authorList>
            <person name="Gilroy R."/>
        </authorList>
    </citation>
    <scope>NUCLEOTIDE SEQUENCE</scope>
    <source>
        <strain evidence="5">4100</strain>
    </source>
</reference>
<dbReference type="PANTHER" id="PTHR43179">
    <property type="entry name" value="RHAMNOSYLTRANSFERASE WBBL"/>
    <property type="match status" value="1"/>
</dbReference>
<evidence type="ECO:0000256" key="1">
    <source>
        <dbReference type="ARBA" id="ARBA00006739"/>
    </source>
</evidence>
<evidence type="ECO:0000259" key="4">
    <source>
        <dbReference type="Pfam" id="PF00535"/>
    </source>
</evidence>
<dbReference type="AlphaFoldDB" id="A0A921JIV7"/>
<comment type="similarity">
    <text evidence="1">Belongs to the glycosyltransferase 2 family.</text>
</comment>
<dbReference type="GO" id="GO:0016757">
    <property type="term" value="F:glycosyltransferase activity"/>
    <property type="evidence" value="ECO:0007669"/>
    <property type="project" value="UniProtKB-KW"/>
</dbReference>
<accession>A0A921JIV7</accession>
<dbReference type="EMBL" id="DYXT01000048">
    <property type="protein sequence ID" value="HJE39942.1"/>
    <property type="molecule type" value="Genomic_DNA"/>
</dbReference>
<sequence length="289" mass="32583">MIGVVILNYNSSSDTLKCIDFLSRQEDVALDIIVVDNASASSDDVDALRMACESKGARFHAAPHNRGYNAGNNIGIRMALDAGCDAVMIANPDMEFPDTAYVATIYHELMSRPGCAAISGAILSPDGRYQTPMKPDGSWTGSLAWIRDVLSLRSKRSSNTDSFIDAPATPHQCHKLSGCCLMLRGDYLREHGLFDENLFLYCEESVLSRRIEAAGCTMYYTPAVKAVHRHISGAKGDPRPRFRHWRDSRLYFIRRYSRWPWYGRMIASLSFRLYTFIMITLHSIRHQSR</sequence>
<proteinExistence type="inferred from homology"/>
<dbReference type="SUPFAM" id="SSF53448">
    <property type="entry name" value="Nucleotide-diphospho-sugar transferases"/>
    <property type="match status" value="1"/>
</dbReference>
<dbReference type="Gene3D" id="3.90.550.10">
    <property type="entry name" value="Spore Coat Polysaccharide Biosynthesis Protein SpsA, Chain A"/>
    <property type="match status" value="1"/>
</dbReference>
<name>A0A921JIV7_9BACT</name>
<gene>
    <name evidence="5" type="ORF">K8V47_09325</name>
</gene>
<dbReference type="Pfam" id="PF00535">
    <property type="entry name" value="Glycos_transf_2"/>
    <property type="match status" value="1"/>
</dbReference>
<organism evidence="5 6">
    <name type="scientific">Candidatus Amulumruptor caecigallinarius</name>
    <dbReference type="NCBI Taxonomy" id="2109911"/>
    <lineage>
        <taxon>Bacteria</taxon>
        <taxon>Pseudomonadati</taxon>
        <taxon>Bacteroidota</taxon>
        <taxon>Bacteroidia</taxon>
        <taxon>Bacteroidales</taxon>
        <taxon>Muribaculaceae</taxon>
        <taxon>Candidatus Amulumruptor</taxon>
    </lineage>
</organism>
<reference evidence="5" key="1">
    <citation type="journal article" date="2021" name="PeerJ">
        <title>Extensive microbial diversity within the chicken gut microbiome revealed by metagenomics and culture.</title>
        <authorList>
            <person name="Gilroy R."/>
            <person name="Ravi A."/>
            <person name="Getino M."/>
            <person name="Pursley I."/>
            <person name="Horton D.L."/>
            <person name="Alikhan N.F."/>
            <person name="Baker D."/>
            <person name="Gharbi K."/>
            <person name="Hall N."/>
            <person name="Watson M."/>
            <person name="Adriaenssens E.M."/>
            <person name="Foster-Nyarko E."/>
            <person name="Jarju S."/>
            <person name="Secka A."/>
            <person name="Antonio M."/>
            <person name="Oren A."/>
            <person name="Chaudhuri R.R."/>
            <person name="La Ragione R."/>
            <person name="Hildebrand F."/>
            <person name="Pallen M.J."/>
        </authorList>
    </citation>
    <scope>NUCLEOTIDE SEQUENCE</scope>
    <source>
        <strain evidence="5">4100</strain>
    </source>
</reference>
<dbReference type="PANTHER" id="PTHR43179:SF12">
    <property type="entry name" value="GALACTOFURANOSYLTRANSFERASE GLFT2"/>
    <property type="match status" value="1"/>
</dbReference>